<gene>
    <name evidence="1" type="ORF">S06H3_57058</name>
</gene>
<organism evidence="1">
    <name type="scientific">marine sediment metagenome</name>
    <dbReference type="NCBI Taxonomy" id="412755"/>
    <lineage>
        <taxon>unclassified sequences</taxon>
        <taxon>metagenomes</taxon>
        <taxon>ecological metagenomes</taxon>
    </lineage>
</organism>
<reference evidence="1" key="1">
    <citation type="journal article" date="2014" name="Front. Microbiol.">
        <title>High frequency of phylogenetically diverse reductive dehalogenase-homologous genes in deep subseafloor sedimentary metagenomes.</title>
        <authorList>
            <person name="Kawai M."/>
            <person name="Futagami T."/>
            <person name="Toyoda A."/>
            <person name="Takaki Y."/>
            <person name="Nishi S."/>
            <person name="Hori S."/>
            <person name="Arai W."/>
            <person name="Tsubouchi T."/>
            <person name="Morono Y."/>
            <person name="Uchiyama I."/>
            <person name="Ito T."/>
            <person name="Fujiyama A."/>
            <person name="Inagaki F."/>
            <person name="Takami H."/>
        </authorList>
    </citation>
    <scope>NUCLEOTIDE SEQUENCE</scope>
    <source>
        <strain evidence="1">Expedition CK06-06</strain>
    </source>
</reference>
<sequence>KSVSELLKNVFVLVAFRYGPNIIRIKKRFVPIISREKNIEKTLNKVKLCSNKIKSEIEKEKGIDKEIIYIKK</sequence>
<name>X1PMM6_9ZZZZ</name>
<protein>
    <submittedName>
        <fullName evidence="1">Uncharacterized protein</fullName>
    </submittedName>
</protein>
<dbReference type="EMBL" id="BARV01036776">
    <property type="protein sequence ID" value="GAI57088.1"/>
    <property type="molecule type" value="Genomic_DNA"/>
</dbReference>
<proteinExistence type="predicted"/>
<dbReference type="AlphaFoldDB" id="X1PMM6"/>
<comment type="caution">
    <text evidence="1">The sequence shown here is derived from an EMBL/GenBank/DDBJ whole genome shotgun (WGS) entry which is preliminary data.</text>
</comment>
<evidence type="ECO:0000313" key="1">
    <source>
        <dbReference type="EMBL" id="GAI57088.1"/>
    </source>
</evidence>
<accession>X1PMM6</accession>
<feature type="non-terminal residue" evidence="1">
    <location>
        <position position="1"/>
    </location>
</feature>